<gene>
    <name evidence="1" type="ORF">AVEN_173334_1</name>
</gene>
<comment type="caution">
    <text evidence="1">The sequence shown here is derived from an EMBL/GenBank/DDBJ whole genome shotgun (WGS) entry which is preliminary data.</text>
</comment>
<name>A0A4Y2QCI6_ARAVE</name>
<keyword evidence="2" id="KW-1185">Reference proteome</keyword>
<dbReference type="OrthoDB" id="9909311at2759"/>
<protein>
    <submittedName>
        <fullName evidence="1">Uncharacterized protein</fullName>
    </submittedName>
</protein>
<accession>A0A4Y2QCI6</accession>
<organism evidence="1 2">
    <name type="scientific">Araneus ventricosus</name>
    <name type="common">Orbweaver spider</name>
    <name type="synonym">Epeira ventricosa</name>
    <dbReference type="NCBI Taxonomy" id="182803"/>
    <lineage>
        <taxon>Eukaryota</taxon>
        <taxon>Metazoa</taxon>
        <taxon>Ecdysozoa</taxon>
        <taxon>Arthropoda</taxon>
        <taxon>Chelicerata</taxon>
        <taxon>Arachnida</taxon>
        <taxon>Araneae</taxon>
        <taxon>Araneomorphae</taxon>
        <taxon>Entelegynae</taxon>
        <taxon>Araneoidea</taxon>
        <taxon>Araneidae</taxon>
        <taxon>Araneus</taxon>
    </lineage>
</organism>
<feature type="non-terminal residue" evidence="1">
    <location>
        <position position="1"/>
    </location>
</feature>
<proteinExistence type="predicted"/>
<dbReference type="AlphaFoldDB" id="A0A4Y2QCI6"/>
<evidence type="ECO:0000313" key="2">
    <source>
        <dbReference type="Proteomes" id="UP000499080"/>
    </source>
</evidence>
<dbReference type="EMBL" id="BGPR01138320">
    <property type="protein sequence ID" value="GBN61888.1"/>
    <property type="molecule type" value="Genomic_DNA"/>
</dbReference>
<sequence length="71" mass="8349">HVNCDKDTKISKLFTIDELIEDKLPDNDSSDDEEVIPPSFKDIMDPIEKLRTYFFRQKNNEKAFHELCSDS</sequence>
<evidence type="ECO:0000313" key="1">
    <source>
        <dbReference type="EMBL" id="GBN61888.1"/>
    </source>
</evidence>
<dbReference type="Proteomes" id="UP000499080">
    <property type="component" value="Unassembled WGS sequence"/>
</dbReference>
<reference evidence="1 2" key="1">
    <citation type="journal article" date="2019" name="Sci. Rep.">
        <title>Orb-weaving spider Araneus ventricosus genome elucidates the spidroin gene catalogue.</title>
        <authorList>
            <person name="Kono N."/>
            <person name="Nakamura H."/>
            <person name="Ohtoshi R."/>
            <person name="Moran D.A.P."/>
            <person name="Shinohara A."/>
            <person name="Yoshida Y."/>
            <person name="Fujiwara M."/>
            <person name="Mori M."/>
            <person name="Tomita M."/>
            <person name="Arakawa K."/>
        </authorList>
    </citation>
    <scope>NUCLEOTIDE SEQUENCE [LARGE SCALE GENOMIC DNA]</scope>
</reference>